<organism evidence="5 6">
    <name type="scientific">Wickerhamiella sorbophila</name>
    <dbReference type="NCBI Taxonomy" id="45607"/>
    <lineage>
        <taxon>Eukaryota</taxon>
        <taxon>Fungi</taxon>
        <taxon>Dikarya</taxon>
        <taxon>Ascomycota</taxon>
        <taxon>Saccharomycotina</taxon>
        <taxon>Dipodascomycetes</taxon>
        <taxon>Dipodascales</taxon>
        <taxon>Trichomonascaceae</taxon>
        <taxon>Wickerhamiella</taxon>
    </lineage>
</organism>
<dbReference type="Proteomes" id="UP000238350">
    <property type="component" value="Unassembled WGS sequence"/>
</dbReference>
<evidence type="ECO:0000313" key="5">
    <source>
        <dbReference type="EMBL" id="PRT56226.1"/>
    </source>
</evidence>
<keyword evidence="1 4" id="KW-0963">Cytoplasm</keyword>
<dbReference type="PIRSF" id="PIRSF001213">
    <property type="entry name" value="Psome_endopept_beta"/>
    <property type="match status" value="1"/>
</dbReference>
<accession>A0A2T0FMM0</accession>
<dbReference type="GO" id="GO:0043161">
    <property type="term" value="P:proteasome-mediated ubiquitin-dependent protein catabolic process"/>
    <property type="evidence" value="ECO:0007669"/>
    <property type="project" value="UniProtKB-ARBA"/>
</dbReference>
<evidence type="ECO:0000256" key="3">
    <source>
        <dbReference type="ARBA" id="ARBA00023242"/>
    </source>
</evidence>
<comment type="similarity">
    <text evidence="4">Belongs to the peptidase T1B family.</text>
</comment>
<keyword evidence="2 4" id="KW-0647">Proteasome</keyword>
<dbReference type="InterPro" id="IPR029055">
    <property type="entry name" value="Ntn_hydrolases_N"/>
</dbReference>
<dbReference type="GO" id="GO:0010499">
    <property type="term" value="P:proteasomal ubiquitin-independent protein catabolic process"/>
    <property type="evidence" value="ECO:0007669"/>
    <property type="project" value="UniProtKB-ARBA"/>
</dbReference>
<dbReference type="STRING" id="45607.A0A2T0FMM0"/>
<dbReference type="Pfam" id="PF00227">
    <property type="entry name" value="Proteasome"/>
    <property type="match status" value="1"/>
</dbReference>
<evidence type="ECO:0000256" key="1">
    <source>
        <dbReference type="ARBA" id="ARBA00022490"/>
    </source>
</evidence>
<dbReference type="SUPFAM" id="SSF56235">
    <property type="entry name" value="N-terminal nucleophile aminohydrolases (Ntn hydrolases)"/>
    <property type="match status" value="1"/>
</dbReference>
<keyword evidence="6" id="KW-1185">Reference proteome</keyword>
<keyword evidence="3 4" id="KW-0539">Nucleus</keyword>
<protein>
    <recommendedName>
        <fullName evidence="4">Proteasome subunit beta</fullName>
    </recommendedName>
</protein>
<dbReference type="PANTHER" id="PTHR32194:SF6">
    <property type="entry name" value="PROTEASOME SUBUNIT BETA"/>
    <property type="match status" value="1"/>
</dbReference>
<proteinExistence type="inferred from homology"/>
<evidence type="ECO:0000313" key="6">
    <source>
        <dbReference type="Proteomes" id="UP000238350"/>
    </source>
</evidence>
<comment type="subcellular location">
    <subcellularLocation>
        <location evidence="4">Cytoplasm</location>
    </subcellularLocation>
    <subcellularLocation>
        <location evidence="4">Nucleus</location>
    </subcellularLocation>
</comment>
<dbReference type="RefSeq" id="XP_024666171.1">
    <property type="nucleotide sequence ID" value="XM_024810403.1"/>
</dbReference>
<evidence type="ECO:0000256" key="4">
    <source>
        <dbReference type="PIRNR" id="PIRNR001213"/>
    </source>
</evidence>
<dbReference type="InterPro" id="IPR016050">
    <property type="entry name" value="Proteasome_bsu_CS"/>
</dbReference>
<sequence length="263" mass="29567">MEHHQANWGRPRNDVYGEYDFAIHNAGSHDEPTTRTLQPTVTGSSVIGIKFDKGVILAADTLASYGSLRRFVDEQRLFQVGDQTVVGISGDVSDMQNIQDTLDQLEIEANYDADGYPGPTAPSIHMYLRRLLYYQRSRMDPLWNSILVAGFKNDEPYLAYVDLLGVTYQSGCLATGFGNYLAIPLLRKLVDNDGDEKNVTYEQARKAIEEAMKVLFYRDGRATDTYHVAVITKEAGVQIEKTKCENMSWKFASQIKGFGTQKE</sequence>
<dbReference type="GO" id="GO:0005737">
    <property type="term" value="C:cytoplasm"/>
    <property type="evidence" value="ECO:0007669"/>
    <property type="project" value="UniProtKB-SubCell"/>
</dbReference>
<dbReference type="AlphaFoldDB" id="A0A2T0FMM0"/>
<comment type="function">
    <text evidence="4">Non-catalytic component of the proteasome.</text>
</comment>
<dbReference type="Gene3D" id="3.60.20.10">
    <property type="entry name" value="Glutamine Phosphoribosylpyrophosphate, subunit 1, domain 1"/>
    <property type="match status" value="1"/>
</dbReference>
<evidence type="ECO:0000256" key="2">
    <source>
        <dbReference type="ARBA" id="ARBA00022942"/>
    </source>
</evidence>
<dbReference type="CDD" id="cd03760">
    <property type="entry name" value="proteasome_beta_type_4"/>
    <property type="match status" value="1"/>
</dbReference>
<dbReference type="PANTHER" id="PTHR32194">
    <property type="entry name" value="METALLOPROTEASE TLDD"/>
    <property type="match status" value="1"/>
</dbReference>
<name>A0A2T0FMM0_9ASCO</name>
<comment type="caution">
    <text evidence="5">The sequence shown here is derived from an EMBL/GenBank/DDBJ whole genome shotgun (WGS) entry which is preliminary data.</text>
</comment>
<dbReference type="PROSITE" id="PS00854">
    <property type="entry name" value="PROTEASOME_BETA_1"/>
    <property type="match status" value="1"/>
</dbReference>
<dbReference type="OrthoDB" id="10248542at2759"/>
<dbReference type="GO" id="GO:0019774">
    <property type="term" value="C:proteasome core complex, beta-subunit complex"/>
    <property type="evidence" value="ECO:0007669"/>
    <property type="project" value="UniProtKB-UniRule"/>
</dbReference>
<dbReference type="InterPro" id="IPR001353">
    <property type="entry name" value="Proteasome_sua/b"/>
</dbReference>
<gene>
    <name evidence="5" type="ORF">B9G98_03846</name>
</gene>
<dbReference type="InterPro" id="IPR016295">
    <property type="entry name" value="Proteasome_beta4"/>
</dbReference>
<dbReference type="EMBL" id="NDIQ01000022">
    <property type="protein sequence ID" value="PRT56226.1"/>
    <property type="molecule type" value="Genomic_DNA"/>
</dbReference>
<dbReference type="GeneID" id="36517594"/>
<dbReference type="FunFam" id="3.60.20.10:FF:000014">
    <property type="entry name" value="Proteasome subunit beta type-7"/>
    <property type="match status" value="1"/>
</dbReference>
<dbReference type="GO" id="GO:0005634">
    <property type="term" value="C:nucleus"/>
    <property type="evidence" value="ECO:0007669"/>
    <property type="project" value="UniProtKB-SubCell"/>
</dbReference>
<dbReference type="PROSITE" id="PS51476">
    <property type="entry name" value="PROTEASOME_BETA_2"/>
    <property type="match status" value="1"/>
</dbReference>
<reference evidence="5 6" key="1">
    <citation type="submission" date="2017-04" db="EMBL/GenBank/DDBJ databases">
        <title>Genome sequencing of [Candida] sorbophila.</title>
        <authorList>
            <person name="Ahn J.O."/>
        </authorList>
    </citation>
    <scope>NUCLEOTIDE SEQUENCE [LARGE SCALE GENOMIC DNA]</scope>
    <source>
        <strain evidence="5 6">DS02</strain>
    </source>
</reference>
<dbReference type="InterPro" id="IPR023333">
    <property type="entry name" value="Proteasome_suB-type"/>
</dbReference>